<evidence type="ECO:0000313" key="2">
    <source>
        <dbReference type="Proteomes" id="UP000649955"/>
    </source>
</evidence>
<gene>
    <name evidence="1" type="ORF">GCM10017567_59160</name>
</gene>
<dbReference type="EMBL" id="BNAW01000032">
    <property type="protein sequence ID" value="GHG31232.1"/>
    <property type="molecule type" value="Genomic_DNA"/>
</dbReference>
<proteinExistence type="predicted"/>
<organism evidence="1 2">
    <name type="scientific">Amycolatopsis bullii</name>
    <dbReference type="NCBI Taxonomy" id="941987"/>
    <lineage>
        <taxon>Bacteria</taxon>
        <taxon>Bacillati</taxon>
        <taxon>Actinomycetota</taxon>
        <taxon>Actinomycetes</taxon>
        <taxon>Pseudonocardiales</taxon>
        <taxon>Pseudonocardiaceae</taxon>
        <taxon>Amycolatopsis</taxon>
    </lineage>
</organism>
<protein>
    <submittedName>
        <fullName evidence="1">Uncharacterized protein</fullName>
    </submittedName>
</protein>
<comment type="caution">
    <text evidence="1">The sequence shown here is derived from an EMBL/GenBank/DDBJ whole genome shotgun (WGS) entry which is preliminary data.</text>
</comment>
<sequence>MIPVALSRSALASTGAAVGTTAAAPTVALALSAGEAFSSLELSTLFVLRVAEVHGVRLDEIERRRTLVMGILLGQSGSSIIVGKIAERTGQHWARQLARVAPFGIVAAVGGGANAAVAALAVRAARRAFGPAPQSWPETALP</sequence>
<dbReference type="Proteomes" id="UP000649955">
    <property type="component" value="Unassembled WGS sequence"/>
</dbReference>
<name>A0ABQ3KJZ1_9PSEU</name>
<accession>A0ABQ3KJZ1</accession>
<evidence type="ECO:0000313" key="1">
    <source>
        <dbReference type="EMBL" id="GHG31232.1"/>
    </source>
</evidence>
<keyword evidence="2" id="KW-1185">Reference proteome</keyword>
<reference evidence="2" key="1">
    <citation type="journal article" date="2019" name="Int. J. Syst. Evol. Microbiol.">
        <title>The Global Catalogue of Microorganisms (GCM) 10K type strain sequencing project: providing services to taxonomists for standard genome sequencing and annotation.</title>
        <authorList>
            <consortium name="The Broad Institute Genomics Platform"/>
            <consortium name="The Broad Institute Genome Sequencing Center for Infectious Disease"/>
            <person name="Wu L."/>
            <person name="Ma J."/>
        </authorList>
    </citation>
    <scope>NUCLEOTIDE SEQUENCE [LARGE SCALE GENOMIC DNA]</scope>
    <source>
        <strain evidence="2">CGMCC 4.7680</strain>
    </source>
</reference>